<dbReference type="InterPro" id="IPR011701">
    <property type="entry name" value="MFS"/>
</dbReference>
<feature type="transmembrane region" description="Helical" evidence="6">
    <location>
        <begin position="269"/>
        <end position="291"/>
    </location>
</feature>
<comment type="caution">
    <text evidence="8">The sequence shown here is derived from an EMBL/GenBank/DDBJ whole genome shotgun (WGS) entry which is preliminary data.</text>
</comment>
<dbReference type="InterPro" id="IPR036259">
    <property type="entry name" value="MFS_trans_sf"/>
</dbReference>
<feature type="compositionally biased region" description="Basic and acidic residues" evidence="5">
    <location>
        <begin position="44"/>
        <end position="56"/>
    </location>
</feature>
<dbReference type="PROSITE" id="PS50850">
    <property type="entry name" value="MFS"/>
    <property type="match status" value="1"/>
</dbReference>
<dbReference type="PANTHER" id="PTHR23502:SF23">
    <property type="entry name" value="FLUCONAZOLE RESISTANCE PROTEIN 1"/>
    <property type="match status" value="1"/>
</dbReference>
<feature type="transmembrane region" description="Helical" evidence="6">
    <location>
        <begin position="548"/>
        <end position="569"/>
    </location>
</feature>
<evidence type="ECO:0000313" key="8">
    <source>
        <dbReference type="EMBL" id="KAL2785656.1"/>
    </source>
</evidence>
<keyword evidence="3 6" id="KW-1133">Transmembrane helix</keyword>
<dbReference type="Pfam" id="PF07690">
    <property type="entry name" value="MFS_1"/>
    <property type="match status" value="1"/>
</dbReference>
<feature type="region of interest" description="Disordered" evidence="5">
    <location>
        <begin position="42"/>
        <end position="103"/>
    </location>
</feature>
<feature type="transmembrane region" description="Helical" evidence="6">
    <location>
        <begin position="457"/>
        <end position="475"/>
    </location>
</feature>
<keyword evidence="9" id="KW-1185">Reference proteome</keyword>
<dbReference type="InterPro" id="IPR020846">
    <property type="entry name" value="MFS_dom"/>
</dbReference>
<feature type="transmembrane region" description="Helical" evidence="6">
    <location>
        <begin position="210"/>
        <end position="228"/>
    </location>
</feature>
<feature type="transmembrane region" description="Helical" evidence="6">
    <location>
        <begin position="481"/>
        <end position="506"/>
    </location>
</feature>
<accession>A0ABR4FQY5</accession>
<evidence type="ECO:0000256" key="1">
    <source>
        <dbReference type="ARBA" id="ARBA00004141"/>
    </source>
</evidence>
<name>A0ABR4FQY5_9EURO</name>
<evidence type="ECO:0000256" key="6">
    <source>
        <dbReference type="SAM" id="Phobius"/>
    </source>
</evidence>
<evidence type="ECO:0000256" key="5">
    <source>
        <dbReference type="SAM" id="MobiDB-lite"/>
    </source>
</evidence>
<evidence type="ECO:0000256" key="2">
    <source>
        <dbReference type="ARBA" id="ARBA00022692"/>
    </source>
</evidence>
<feature type="domain" description="Major facilitator superfamily (MFS) profile" evidence="7">
    <location>
        <begin position="136"/>
        <end position="582"/>
    </location>
</feature>
<dbReference type="Gene3D" id="1.20.1250.20">
    <property type="entry name" value="MFS general substrate transporter like domains"/>
    <property type="match status" value="1"/>
</dbReference>
<dbReference type="SUPFAM" id="SSF103473">
    <property type="entry name" value="MFS general substrate transporter"/>
    <property type="match status" value="1"/>
</dbReference>
<dbReference type="Proteomes" id="UP001610563">
    <property type="component" value="Unassembled WGS sequence"/>
</dbReference>
<evidence type="ECO:0000256" key="3">
    <source>
        <dbReference type="ARBA" id="ARBA00022989"/>
    </source>
</evidence>
<dbReference type="PANTHER" id="PTHR23502">
    <property type="entry name" value="MAJOR FACILITATOR SUPERFAMILY"/>
    <property type="match status" value="1"/>
</dbReference>
<feature type="transmembrane region" description="Helical" evidence="6">
    <location>
        <begin position="240"/>
        <end position="262"/>
    </location>
</feature>
<feature type="transmembrane region" description="Helical" evidence="6">
    <location>
        <begin position="518"/>
        <end position="536"/>
    </location>
</feature>
<feature type="transmembrane region" description="Helical" evidence="6">
    <location>
        <begin position="169"/>
        <end position="189"/>
    </location>
</feature>
<reference evidence="8 9" key="1">
    <citation type="submission" date="2024-07" db="EMBL/GenBank/DDBJ databases">
        <title>Section-level genome sequencing and comparative genomics of Aspergillus sections Usti and Cavernicolus.</title>
        <authorList>
            <consortium name="Lawrence Berkeley National Laboratory"/>
            <person name="Nybo J.L."/>
            <person name="Vesth T.C."/>
            <person name="Theobald S."/>
            <person name="Frisvad J.C."/>
            <person name="Larsen T.O."/>
            <person name="Kjaerboelling I."/>
            <person name="Rothschild-Mancinelli K."/>
            <person name="Lyhne E.K."/>
            <person name="Kogle M.E."/>
            <person name="Barry K."/>
            <person name="Clum A."/>
            <person name="Na H."/>
            <person name="Ledsgaard L."/>
            <person name="Lin J."/>
            <person name="Lipzen A."/>
            <person name="Kuo A."/>
            <person name="Riley R."/>
            <person name="Mondo S."/>
            <person name="Labutti K."/>
            <person name="Haridas S."/>
            <person name="Pangalinan J."/>
            <person name="Salamov A.A."/>
            <person name="Simmons B.A."/>
            <person name="Magnuson J.K."/>
            <person name="Chen J."/>
            <person name="Drula E."/>
            <person name="Henrissat B."/>
            <person name="Wiebenga A."/>
            <person name="Lubbers R.J."/>
            <person name="Gomes A.C."/>
            <person name="Makela M.R."/>
            <person name="Stajich J."/>
            <person name="Grigoriev I.V."/>
            <person name="Mortensen U.H."/>
            <person name="De Vries R.P."/>
            <person name="Baker S.E."/>
            <person name="Andersen M.R."/>
        </authorList>
    </citation>
    <scope>NUCLEOTIDE SEQUENCE [LARGE SCALE GENOMIC DNA]</scope>
    <source>
        <strain evidence="8 9">CBS 209.92</strain>
    </source>
</reference>
<keyword evidence="2 6" id="KW-0812">Transmembrane</keyword>
<dbReference type="EMBL" id="JBFTWV010000138">
    <property type="protein sequence ID" value="KAL2785656.1"/>
    <property type="molecule type" value="Genomic_DNA"/>
</dbReference>
<proteinExistence type="predicted"/>
<evidence type="ECO:0000256" key="4">
    <source>
        <dbReference type="ARBA" id="ARBA00023136"/>
    </source>
</evidence>
<protein>
    <submittedName>
        <fullName evidence="8">MFS general substrate transporter</fullName>
    </submittedName>
</protein>
<keyword evidence="4 6" id="KW-0472">Membrane</keyword>
<feature type="transmembrane region" description="Helical" evidence="6">
    <location>
        <begin position="141"/>
        <end position="163"/>
    </location>
</feature>
<evidence type="ECO:0000313" key="9">
    <source>
        <dbReference type="Proteomes" id="UP001610563"/>
    </source>
</evidence>
<sequence>MLDLLRETPLGQAIRLVSRNKLLLYPEEKPDFQLPPQYLAQLQQHEKPDRHERAQKPENIIPDAADSEDTDDSASSLHGEDADVESLGRVGTRPERDLTLNRTKSIPITPQKTSDGIILVDWYTTDDPENPKNWPSLKKSFVMFVLCTYTFTVYSAGPTYSIAGEQIEHYFGVSAVAASLGLGLYVLAYGIGDLLFAPLSEIPVIGRNPVYWAPFIIFWVLSFPQVVIDDFGSLLALRFWLGFFGSPALANGGATAGDLFSLSDFPFGLSWWVFSAWAGPAIGPVIGGFAAEAKGWRWPMWEIVWMASLALVSLLLFMPETSTPNILLRRARRLRKLTGDARLQSQSEIDQRHMQVSEIVSTALIRPMEIMLKDPSIFFVNLYTGFFYGVFYSFFEVFPLVFPPMYGFSLSQTGLTFSCLVGVSIAISLYFAYLYFYMVPDNKKHGLREQEHRLIPAIVGSVFITIGLFIFAWTSRPDVHWIAPLIGVAIFCIGHFWTMQSIFIYLPLSYPKYTASLFAGNSIWRSGIAVGCVAFARPLFVNLGVDRGVTLLGGFSVAGIMGTTAIYVFGKRLRARSKFAES</sequence>
<evidence type="ECO:0000259" key="7">
    <source>
        <dbReference type="PROSITE" id="PS50850"/>
    </source>
</evidence>
<feature type="transmembrane region" description="Helical" evidence="6">
    <location>
        <begin position="415"/>
        <end position="436"/>
    </location>
</feature>
<comment type="subcellular location">
    <subcellularLocation>
        <location evidence="1">Membrane</location>
        <topology evidence="1">Multi-pass membrane protein</topology>
    </subcellularLocation>
</comment>
<feature type="transmembrane region" description="Helical" evidence="6">
    <location>
        <begin position="303"/>
        <end position="328"/>
    </location>
</feature>
<gene>
    <name evidence="8" type="ORF">BJX66DRAFT_347326</name>
</gene>
<organism evidence="8 9">
    <name type="scientific">Aspergillus keveii</name>
    <dbReference type="NCBI Taxonomy" id="714993"/>
    <lineage>
        <taxon>Eukaryota</taxon>
        <taxon>Fungi</taxon>
        <taxon>Dikarya</taxon>
        <taxon>Ascomycota</taxon>
        <taxon>Pezizomycotina</taxon>
        <taxon>Eurotiomycetes</taxon>
        <taxon>Eurotiomycetidae</taxon>
        <taxon>Eurotiales</taxon>
        <taxon>Aspergillaceae</taxon>
        <taxon>Aspergillus</taxon>
        <taxon>Aspergillus subgen. Nidulantes</taxon>
    </lineage>
</organism>